<feature type="chain" id="PRO_5008598175" evidence="2">
    <location>
        <begin position="20"/>
        <end position="291"/>
    </location>
</feature>
<feature type="signal peptide" evidence="2">
    <location>
        <begin position="1"/>
        <end position="19"/>
    </location>
</feature>
<comment type="caution">
    <text evidence="3">The sequence shown here is derived from an EMBL/GenBank/DDBJ whole genome shotgun (WGS) entry which is preliminary data.</text>
</comment>
<keyword evidence="2" id="KW-0732">Signal</keyword>
<name>A0A1B7NSW5_9EURO</name>
<reference evidence="3 4" key="1">
    <citation type="submission" date="2015-07" db="EMBL/GenBank/DDBJ databases">
        <title>Emmonsia species relationships and genome sequence.</title>
        <authorList>
            <person name="Cuomo C.A."/>
            <person name="Schwartz I.S."/>
            <person name="Kenyon C."/>
            <person name="de Hoog G.S."/>
            <person name="Govender N.P."/>
            <person name="Botha A."/>
            <person name="Moreno L."/>
            <person name="de Vries M."/>
            <person name="Munoz J.F."/>
            <person name="Stielow J.B."/>
        </authorList>
    </citation>
    <scope>NUCLEOTIDE SEQUENCE [LARGE SCALE GENOMIC DNA]</scope>
    <source>
        <strain evidence="3 4">CBS 136260</strain>
    </source>
</reference>
<organism evidence="3 4">
    <name type="scientific">Emergomyces africanus</name>
    <dbReference type="NCBI Taxonomy" id="1955775"/>
    <lineage>
        <taxon>Eukaryota</taxon>
        <taxon>Fungi</taxon>
        <taxon>Dikarya</taxon>
        <taxon>Ascomycota</taxon>
        <taxon>Pezizomycotina</taxon>
        <taxon>Eurotiomycetes</taxon>
        <taxon>Eurotiomycetidae</taxon>
        <taxon>Onygenales</taxon>
        <taxon>Ajellomycetaceae</taxon>
        <taxon>Emergomyces</taxon>
    </lineage>
</organism>
<evidence type="ECO:0000313" key="4">
    <source>
        <dbReference type="Proteomes" id="UP000091918"/>
    </source>
</evidence>
<feature type="compositionally biased region" description="Low complexity" evidence="1">
    <location>
        <begin position="229"/>
        <end position="261"/>
    </location>
</feature>
<dbReference type="EMBL" id="LGUA01000861">
    <property type="protein sequence ID" value="OAX79885.1"/>
    <property type="molecule type" value="Genomic_DNA"/>
</dbReference>
<dbReference type="OrthoDB" id="3438781at2759"/>
<proteinExistence type="predicted"/>
<dbReference type="Proteomes" id="UP000091918">
    <property type="component" value="Unassembled WGS sequence"/>
</dbReference>
<dbReference type="AlphaFoldDB" id="A0A1B7NSW5"/>
<sequence length="291" mass="30606">MLFFLIAHLVGGVVGWTSASKISSRQYCGPDYQICAAQGAVSAAPPDIGPTMRNLFVSVVESVDVINPWKREIAKRVNATAQAELPALCCNSGMQCRLLKNYQTSFCWDRFTTNFYFVDGSYGSILTGIYNTSSGDIVDLVSGKYTRSNGETGNIYTGDQASKPNTSTMILPPAWTSKGVGTAIPGSELGDVATYTTTISGFVKDPVTIPPSTISPTTISGSVRPGTTIPGTTIPGTTVPPITLTTSGPTANATNSSSSAARQKRATTPFTEGVSWSIVVFVTFLGLVIEG</sequence>
<accession>A0A1B7NSW5</accession>
<evidence type="ECO:0000256" key="2">
    <source>
        <dbReference type="SAM" id="SignalP"/>
    </source>
</evidence>
<gene>
    <name evidence="3" type="ORF">ACJ72_05795</name>
</gene>
<evidence type="ECO:0000313" key="3">
    <source>
        <dbReference type="EMBL" id="OAX79885.1"/>
    </source>
</evidence>
<feature type="region of interest" description="Disordered" evidence="1">
    <location>
        <begin position="229"/>
        <end position="267"/>
    </location>
</feature>
<evidence type="ECO:0000256" key="1">
    <source>
        <dbReference type="SAM" id="MobiDB-lite"/>
    </source>
</evidence>
<protein>
    <submittedName>
        <fullName evidence="3">Uncharacterized protein</fullName>
    </submittedName>
</protein>
<keyword evidence="4" id="KW-1185">Reference proteome</keyword>